<reference evidence="3" key="1">
    <citation type="submission" date="2020-12" db="EMBL/GenBank/DDBJ databases">
        <title>Metabolic potential, ecology and presence of endohyphal bacteria is reflected in genomic diversity of Mucoromycotina.</title>
        <authorList>
            <person name="Muszewska A."/>
            <person name="Okrasinska A."/>
            <person name="Steczkiewicz K."/>
            <person name="Drgas O."/>
            <person name="Orlowska M."/>
            <person name="Perlinska-Lenart U."/>
            <person name="Aleksandrzak-Piekarczyk T."/>
            <person name="Szatraj K."/>
            <person name="Zielenkiewicz U."/>
            <person name="Pilsyk S."/>
            <person name="Malc E."/>
            <person name="Mieczkowski P."/>
            <person name="Kruszewska J.S."/>
            <person name="Biernat P."/>
            <person name="Pawlowska J."/>
        </authorList>
    </citation>
    <scope>NUCLEOTIDE SEQUENCE</scope>
    <source>
        <strain evidence="3">CBS 226.32</strain>
    </source>
</reference>
<dbReference type="Pfam" id="PF05721">
    <property type="entry name" value="PhyH"/>
    <property type="match status" value="1"/>
</dbReference>
<dbReference type="OrthoDB" id="445007at2759"/>
<dbReference type="Proteomes" id="UP000650833">
    <property type="component" value="Unassembled WGS sequence"/>
</dbReference>
<evidence type="ECO:0000256" key="1">
    <source>
        <dbReference type="ARBA" id="ARBA00001962"/>
    </source>
</evidence>
<comment type="similarity">
    <text evidence="2">Belongs to the PhyH family.</text>
</comment>
<comment type="cofactor">
    <cofactor evidence="1">
        <name>Fe cation</name>
        <dbReference type="ChEBI" id="CHEBI:24875"/>
    </cofactor>
</comment>
<dbReference type="PANTHER" id="PTHR20883">
    <property type="entry name" value="PHYTANOYL-COA DIOXYGENASE DOMAIN CONTAINING 1"/>
    <property type="match status" value="1"/>
</dbReference>
<proteinExistence type="inferred from homology"/>
<organism evidence="3 4">
    <name type="scientific">Mucor plumbeus</name>
    <dbReference type="NCBI Taxonomy" id="97098"/>
    <lineage>
        <taxon>Eukaryota</taxon>
        <taxon>Fungi</taxon>
        <taxon>Fungi incertae sedis</taxon>
        <taxon>Mucoromycota</taxon>
        <taxon>Mucoromycotina</taxon>
        <taxon>Mucoromycetes</taxon>
        <taxon>Mucorales</taxon>
        <taxon>Mucorineae</taxon>
        <taxon>Mucoraceae</taxon>
        <taxon>Mucor</taxon>
    </lineage>
</organism>
<dbReference type="GO" id="GO:0046872">
    <property type="term" value="F:metal ion binding"/>
    <property type="evidence" value="ECO:0007669"/>
    <property type="project" value="UniProtKB-ARBA"/>
</dbReference>
<dbReference type="InterPro" id="IPR008775">
    <property type="entry name" value="Phytyl_CoA_dOase-like"/>
</dbReference>
<name>A0A8H7VDT5_9FUNG</name>
<dbReference type="EMBL" id="JAEPRC010000074">
    <property type="protein sequence ID" value="KAG2210819.1"/>
    <property type="molecule type" value="Genomic_DNA"/>
</dbReference>
<dbReference type="Gene3D" id="2.60.120.620">
    <property type="entry name" value="q2cbj1_9rhob like domain"/>
    <property type="match status" value="1"/>
</dbReference>
<evidence type="ECO:0000256" key="2">
    <source>
        <dbReference type="ARBA" id="ARBA00005830"/>
    </source>
</evidence>
<comment type="caution">
    <text evidence="3">The sequence shown here is derived from an EMBL/GenBank/DDBJ whole genome shotgun (WGS) entry which is preliminary data.</text>
</comment>
<dbReference type="PANTHER" id="PTHR20883:SF48">
    <property type="entry name" value="ECTOINE DIOXYGENASE"/>
    <property type="match status" value="1"/>
</dbReference>
<dbReference type="GO" id="GO:0016491">
    <property type="term" value="F:oxidoreductase activity"/>
    <property type="evidence" value="ECO:0007669"/>
    <property type="project" value="UniProtKB-ARBA"/>
</dbReference>
<dbReference type="SUPFAM" id="SSF51197">
    <property type="entry name" value="Clavaminate synthase-like"/>
    <property type="match status" value="1"/>
</dbReference>
<sequence length="280" mass="32422">MSPINLVAPNKQEYTLTKEQIEFYHNDGFLLIEDFFSIDEHGTLDAYCNEFQKWAQEKGKWMQYYELNKVTGENQLCRTENFTPFHDGISSYVKSPRLLQVLKELHGEEYVLFKEKVNYKLPGGGGFPAHQDCNAFVQFGQSSHMTVMFTINATTAMNGCLEVVPRSHKNNFEKHILPQEEHDGSIALDWCTQQEWVPVHCQPGSILLFGAYLAHRSNDNKTDKSRQAVYLTYNAASEGDFRDHYYNEKRKLFPPSYEREEGKDYSEGAIIYNLATPIRF</sequence>
<dbReference type="AlphaFoldDB" id="A0A8H7VDT5"/>
<evidence type="ECO:0000313" key="3">
    <source>
        <dbReference type="EMBL" id="KAG2210819.1"/>
    </source>
</evidence>
<evidence type="ECO:0008006" key="5">
    <source>
        <dbReference type="Google" id="ProtNLM"/>
    </source>
</evidence>
<accession>A0A8H7VDT5</accession>
<evidence type="ECO:0000313" key="4">
    <source>
        <dbReference type="Proteomes" id="UP000650833"/>
    </source>
</evidence>
<protein>
    <recommendedName>
        <fullName evidence="5">Phytanoyl-CoA dioxygenase</fullName>
    </recommendedName>
</protein>
<keyword evidence="4" id="KW-1185">Reference proteome</keyword>
<gene>
    <name evidence="3" type="ORF">INT46_000317</name>
</gene>